<feature type="region of interest" description="Disordered" evidence="1">
    <location>
        <begin position="407"/>
        <end position="429"/>
    </location>
</feature>
<evidence type="ECO:0000313" key="4">
    <source>
        <dbReference type="EMBL" id="CCC12954.1"/>
    </source>
</evidence>
<organism evidence="4 5">
    <name type="scientific">Sordaria macrospora (strain ATCC MYA-333 / DSM 997 / K(L3346) / K-hell)</name>
    <dbReference type="NCBI Taxonomy" id="771870"/>
    <lineage>
        <taxon>Eukaryota</taxon>
        <taxon>Fungi</taxon>
        <taxon>Dikarya</taxon>
        <taxon>Ascomycota</taxon>
        <taxon>Pezizomycotina</taxon>
        <taxon>Sordariomycetes</taxon>
        <taxon>Sordariomycetidae</taxon>
        <taxon>Sordariales</taxon>
        <taxon>Sordariaceae</taxon>
        <taxon>Sordaria</taxon>
    </lineage>
</organism>
<dbReference type="Pfam" id="PF00149">
    <property type="entry name" value="Metallophos"/>
    <property type="match status" value="1"/>
</dbReference>
<evidence type="ECO:0000256" key="2">
    <source>
        <dbReference type="SAM" id="Phobius"/>
    </source>
</evidence>
<dbReference type="HOGENOM" id="CLU_019692_1_1_1"/>
<feature type="compositionally biased region" description="Basic and acidic residues" evidence="1">
    <location>
        <begin position="335"/>
        <end position="346"/>
    </location>
</feature>
<keyword evidence="2" id="KW-0812">Transmembrane</keyword>
<dbReference type="InterPro" id="IPR004843">
    <property type="entry name" value="Calcineurin-like_PHP"/>
</dbReference>
<dbReference type="EMBL" id="CABT02000032">
    <property type="protein sequence ID" value="CCC12954.1"/>
    <property type="molecule type" value="Genomic_DNA"/>
</dbReference>
<dbReference type="AlphaFoldDB" id="F7W616"/>
<dbReference type="GO" id="GO:0005737">
    <property type="term" value="C:cytoplasm"/>
    <property type="evidence" value="ECO:0007669"/>
    <property type="project" value="TreeGrafter"/>
</dbReference>
<dbReference type="STRING" id="771870.F7W616"/>
<gene>
    <name evidence="4" type="ORF">SMAC_06096</name>
</gene>
<feature type="region of interest" description="Disordered" evidence="1">
    <location>
        <begin position="301"/>
        <end position="346"/>
    </location>
</feature>
<dbReference type="PANTHER" id="PTHR32440">
    <property type="entry name" value="PHOSPHATASE DCR2-RELATED-RELATED"/>
    <property type="match status" value="1"/>
</dbReference>
<comment type="caution">
    <text evidence="4">The sequence shown here is derived from an EMBL/GenBank/DDBJ whole genome shotgun (WGS) entry which is preliminary data.</text>
</comment>
<dbReference type="InParanoid" id="F7W616"/>
<evidence type="ECO:0000313" key="5">
    <source>
        <dbReference type="Proteomes" id="UP000001881"/>
    </source>
</evidence>
<dbReference type="eggNOG" id="KOG1432">
    <property type="taxonomic scope" value="Eukaryota"/>
</dbReference>
<evidence type="ECO:0000259" key="3">
    <source>
        <dbReference type="Pfam" id="PF00149"/>
    </source>
</evidence>
<name>F7W616_SORMK</name>
<accession>F7W616</accession>
<protein>
    <submittedName>
        <fullName evidence="4">WGS project CABT00000000 data, contig 2.32</fullName>
    </submittedName>
</protein>
<dbReference type="VEuPathDB" id="FungiDB:SMAC_06096"/>
<keyword evidence="2" id="KW-0472">Membrane</keyword>
<dbReference type="GO" id="GO:0016788">
    <property type="term" value="F:hydrolase activity, acting on ester bonds"/>
    <property type="evidence" value="ECO:0007669"/>
    <property type="project" value="TreeGrafter"/>
</dbReference>
<dbReference type="InterPro" id="IPR029052">
    <property type="entry name" value="Metallo-depent_PP-like"/>
</dbReference>
<feature type="domain" description="Calcineurin-like phosphoesterase" evidence="3">
    <location>
        <begin position="72"/>
        <end position="168"/>
    </location>
</feature>
<sequence>MHHHFLVGSSFTAAATVTVTLFLLALPDRHQTRGQSQSQSHVYRRNLVDLAEPPPLTFSPKDGTFQISVFEDLHFGKNAWEEWGAFQDSATARVMNTVLDAEASTDLVVLNGDLISGENTYRENSTRYVDQIVEPMVRRGMTWASTYGNHDTDFNLSRTALWEEERKWLGSRTGRMVDHPEAGISNYYLPVYPAECGGRNMNRQLQDQQESSPACECDTPSLILWFFDSRGGRAYQSHYPVTGQPLGEQNWVHHSVVGWFKTTRASINAPSLTANEKVILSIGFVHIPTAASLAFQRSKGGVDASRQPGINDNVPLSPQGQEWCKGASSDDDGEEHNGEAKEVEEKEGCDYGDQYIPFMQAIAAASHGMMALFSGHDHGNSWCYKWDGKIPGAQVKRDMDQAVITAPGNEEQQQEEEGEGEGNGQGQKRGVNLCFGQRTGYGGYGSWIRGSRQIVVHQEELEEFVIRTHIRLENGEVVGAVTLNGTYGEDRYPVTRNERTHLVDSALEDF</sequence>
<dbReference type="CDD" id="cd07383">
    <property type="entry name" value="MPP_Dcr2"/>
    <property type="match status" value="1"/>
</dbReference>
<dbReference type="Proteomes" id="UP000001881">
    <property type="component" value="Unassembled WGS sequence"/>
</dbReference>
<dbReference type="OMA" id="TYWVPVY"/>
<evidence type="ECO:0000256" key="1">
    <source>
        <dbReference type="SAM" id="MobiDB-lite"/>
    </source>
</evidence>
<keyword evidence="2" id="KW-1133">Transmembrane helix</keyword>
<dbReference type="Gene3D" id="3.60.21.10">
    <property type="match status" value="1"/>
</dbReference>
<dbReference type="OrthoDB" id="783096at2759"/>
<feature type="transmembrane region" description="Helical" evidence="2">
    <location>
        <begin position="6"/>
        <end position="26"/>
    </location>
</feature>
<feature type="compositionally biased region" description="Polar residues" evidence="1">
    <location>
        <begin position="308"/>
        <end position="320"/>
    </location>
</feature>
<keyword evidence="5" id="KW-1185">Reference proteome</keyword>
<dbReference type="PANTHER" id="PTHR32440:SF11">
    <property type="entry name" value="METALLOPHOSPHOESTERASE DOMAIN-CONTAINING PROTEIN"/>
    <property type="match status" value="1"/>
</dbReference>
<proteinExistence type="predicted"/>
<reference evidence="4 5" key="1">
    <citation type="journal article" date="2010" name="PLoS Genet.">
        <title>De novo assembly of a 40 Mb eukaryotic genome from short sequence reads: Sordaria macrospora, a model organism for fungal morphogenesis.</title>
        <authorList>
            <person name="Nowrousian M."/>
            <person name="Stajich J."/>
            <person name="Chu M."/>
            <person name="Engh I."/>
            <person name="Espagne E."/>
            <person name="Halliday K."/>
            <person name="Kamerewerd J."/>
            <person name="Kempken F."/>
            <person name="Knab B."/>
            <person name="Kuo H.C."/>
            <person name="Osiewacz H.D."/>
            <person name="Poeggeler S."/>
            <person name="Read N."/>
            <person name="Seiler S."/>
            <person name="Smith K."/>
            <person name="Zickler D."/>
            <person name="Kueck U."/>
            <person name="Freitag M."/>
        </authorList>
    </citation>
    <scope>NUCLEOTIDE SEQUENCE [LARGE SCALE GENOMIC DNA]</scope>
    <source>
        <strain evidence="5">ATCC MYA-333 / DSM 997 / K(L3346) / K-hell</strain>
        <tissue evidence="4">Mycelium</tissue>
    </source>
</reference>
<dbReference type="SUPFAM" id="SSF56300">
    <property type="entry name" value="Metallo-dependent phosphatases"/>
    <property type="match status" value="1"/>
</dbReference>